<organism evidence="1 2">
    <name type="scientific">Caulobacter segnis</name>
    <dbReference type="NCBI Taxonomy" id="88688"/>
    <lineage>
        <taxon>Bacteria</taxon>
        <taxon>Pseudomonadati</taxon>
        <taxon>Pseudomonadota</taxon>
        <taxon>Alphaproteobacteria</taxon>
        <taxon>Caulobacterales</taxon>
        <taxon>Caulobacteraceae</taxon>
        <taxon>Caulobacter</taxon>
    </lineage>
</organism>
<dbReference type="RefSeq" id="WP_013078666.1">
    <property type="nucleotide sequence ID" value="NZ_CP027850.1"/>
</dbReference>
<evidence type="ECO:0000313" key="1">
    <source>
        <dbReference type="EMBL" id="AVQ01763.1"/>
    </source>
</evidence>
<protein>
    <recommendedName>
        <fullName evidence="3">DUF4136 domain-containing protein</fullName>
    </recommendedName>
</protein>
<name>A0ABM6TF58_9CAUL</name>
<gene>
    <name evidence="1" type="ORF">B7G68_07805</name>
</gene>
<keyword evidence="2" id="KW-1185">Reference proteome</keyword>
<sequence length="207" mass="22647">MAYLIETSAKRSSGKERGKTVLAVIAVAAVLTACATPSSPPPAAQNQPGAFSEVRLDADRYRVMLVGQRQEAPETVQRELLKRAAELAVREGYDWFEATEQGVRVQSELVASPSPYMQPGFMWGGGEGFLPKSWRDTGPRWGGGWRDWDPFQGEPTFANRARVKATDLVIAAAVIVFHKGVKPGDLARAYDARTLLAPVRPLEPTRP</sequence>
<reference evidence="1 2" key="1">
    <citation type="journal article" date="2015" name="Biotechnol. Bioeng.">
        <title>Genome sequence and phenotypic characterization of Caulobacter segnis.</title>
        <authorList>
            <person name="Patel S."/>
            <person name="Fletcher B."/>
            <person name="Scott D.C."/>
            <person name="Ely B."/>
        </authorList>
    </citation>
    <scope>NUCLEOTIDE SEQUENCE [LARGE SCALE GENOMIC DNA]</scope>
    <source>
        <strain evidence="1 2">TK0059</strain>
    </source>
</reference>
<dbReference type="Proteomes" id="UP000240527">
    <property type="component" value="Chromosome"/>
</dbReference>
<accession>A0ABM6TF58</accession>
<evidence type="ECO:0000313" key="2">
    <source>
        <dbReference type="Proteomes" id="UP000240527"/>
    </source>
</evidence>
<dbReference type="EMBL" id="CP027850">
    <property type="protein sequence ID" value="AVQ01763.1"/>
    <property type="molecule type" value="Genomic_DNA"/>
</dbReference>
<dbReference type="NCBIfam" id="NF047637">
    <property type="entry name" value="lipo_CC0125"/>
    <property type="match status" value="1"/>
</dbReference>
<evidence type="ECO:0008006" key="3">
    <source>
        <dbReference type="Google" id="ProtNLM"/>
    </source>
</evidence>
<proteinExistence type="predicted"/>